<dbReference type="OMA" id="VTNFETH"/>
<gene>
    <name evidence="4" type="primary">env</name>
</gene>
<feature type="transmembrane region" description="Helical" evidence="2">
    <location>
        <begin position="607"/>
        <end position="633"/>
    </location>
</feature>
<dbReference type="STRING" id="9685.ENSFCAP00000050042"/>
<feature type="compositionally biased region" description="Pro residues" evidence="1">
    <location>
        <begin position="292"/>
        <end position="305"/>
    </location>
</feature>
<name>I7H6H3_FELCA</name>
<dbReference type="AlphaFoldDB" id="I7H6H3"/>
<keyword evidence="2" id="KW-1133">Transmembrane helix</keyword>
<evidence type="ECO:0000256" key="2">
    <source>
        <dbReference type="SAM" id="Phobius"/>
    </source>
</evidence>
<keyword evidence="4" id="KW-0261">Viral envelope protein</keyword>
<feature type="region of interest" description="Disordered" evidence="1">
    <location>
        <begin position="265"/>
        <end position="310"/>
    </location>
</feature>
<evidence type="ECO:0000256" key="3">
    <source>
        <dbReference type="SAM" id="SignalP"/>
    </source>
</evidence>
<feature type="chain" id="PRO_5044734980" evidence="3">
    <location>
        <begin position="22"/>
        <end position="671"/>
    </location>
</feature>
<dbReference type="EMBL" id="AB674450">
    <property type="protein sequence ID" value="BAM33605.1"/>
    <property type="molecule type" value="Genomic_DNA"/>
</dbReference>
<keyword evidence="2" id="KW-0812">Transmembrane</keyword>
<accession>A0A337SHB9</accession>
<keyword evidence="3" id="KW-0732">Signal</keyword>
<feature type="signal peptide" evidence="3">
    <location>
        <begin position="1"/>
        <end position="21"/>
    </location>
</feature>
<dbReference type="SUPFAM" id="SSF49830">
    <property type="entry name" value="ENV polyprotein, receptor-binding domain"/>
    <property type="match status" value="1"/>
</dbReference>
<reference evidence="4" key="1">
    <citation type="journal article" date="2012" name="J. Virol.">
        <title>Infectious endogenous retroviruses in cats and emergence of recombinant viruses.</title>
        <authorList>
            <person name="Anai Y."/>
            <person name="Ochi H."/>
            <person name="Watanabe S."/>
            <person name="Nakagawa S."/>
            <person name="Kawamura M."/>
            <person name="Gojobori T."/>
            <person name="Nishigaki K."/>
        </authorList>
    </citation>
    <scope>NUCLEOTIDE SEQUENCE</scope>
</reference>
<accession>I7H6H3</accession>
<dbReference type="PANTHER" id="PTHR10424">
    <property type="entry name" value="VIRAL ENVELOPE PROTEIN"/>
    <property type="match status" value="1"/>
</dbReference>
<evidence type="ECO:0000256" key="1">
    <source>
        <dbReference type="SAM" id="MobiDB-lite"/>
    </source>
</evidence>
<feature type="compositionally biased region" description="Polar residues" evidence="1">
    <location>
        <begin position="271"/>
        <end position="286"/>
    </location>
</feature>
<dbReference type="InterPro" id="IPR018154">
    <property type="entry name" value="TLV/ENV_coat_polyprotein"/>
</dbReference>
<keyword evidence="2" id="KW-0472">Membrane</keyword>
<dbReference type="Gene3D" id="3.90.310.10">
    <property type="entry name" value="ENV polyprotein, receptor-binding domain"/>
    <property type="match status" value="1"/>
</dbReference>
<organism evidence="4">
    <name type="scientific">Felis catus</name>
    <name type="common">Cat</name>
    <name type="synonym">Felis silvestris catus</name>
    <dbReference type="NCBI Taxonomy" id="9685"/>
    <lineage>
        <taxon>Eukaryota</taxon>
        <taxon>Metazoa</taxon>
        <taxon>Chordata</taxon>
        <taxon>Craniata</taxon>
        <taxon>Vertebrata</taxon>
        <taxon>Euteleostomi</taxon>
        <taxon>Mammalia</taxon>
        <taxon>Eutheria</taxon>
        <taxon>Laurasiatheria</taxon>
        <taxon>Carnivora</taxon>
        <taxon>Feliformia</taxon>
        <taxon>Felidae</taxon>
        <taxon>Felinae</taxon>
        <taxon>Felis</taxon>
    </lineage>
</organism>
<keyword evidence="4" id="KW-0946">Virion</keyword>
<proteinExistence type="predicted"/>
<sequence>MKPPAGMVFLWVLTSLGAGIGAKIVKEGNPHQVYTLTWQIYSQSGEVVWEVQGNHALNTWWPALTPDFCQLAAGLDTWDIPDRSPKNLETSMEGTSQQLTPQGCSKPWKRCALAERDFYVCPRDNRDRATAHRCGGYEEYFCSAWGCETTGDAYWQPTSTWDLITITRNYTKPDSCDDRVERERKTSRHWRDPLSLPLKITFTDSGKRALGWQTGYTWGLRWYLPGKDRGIILKIKLKIDTITQTVGPNLVLADQKTPVQLAIPVQPPRAPTQTPRVNPVNSTLSPSLGYPAPAPGPRPPYPTSPSRPGTGDRLLNLVQGVYLTLNLTAPNQTQDCWLCLTAKPPYYQGVAIIGNFTNHTNAPLRCSTTPRHGLTLTEVTGYGLCIGKIPPSHQNLCSQTVPSVGQGPYYLTAPNGTYWVCNTGLTPCISLQILNDTADYCILIELWPKIFYHDSEYIYGHYEPGGRFRRDPVSLTVALLLGGLTMGSLAAGIGTGTAALIETNQFKRLQIAMHSDIQALEESISALERSLTSLSEVVLQNRRGLDLLFLQEGGLCAALKEECCFYADHTGIVRDSMAKLRERLKQRQKLFESQQGWFEGWYNKSPWFTTLVSSLMGPLILLLLILMFGPCILNRLVQFIRERLSVIQALVLTQQYHQLRQFDAERPDAIE</sequence>
<dbReference type="InterPro" id="IPR008981">
    <property type="entry name" value="FMuLV_rcpt-bd"/>
</dbReference>
<protein>
    <submittedName>
        <fullName evidence="4">Envelope polyprotein</fullName>
    </submittedName>
</protein>
<dbReference type="PANTHER" id="PTHR10424:SF72">
    <property type="entry name" value="BC035947 PROTEIN-RELATED"/>
    <property type="match status" value="1"/>
</dbReference>
<dbReference type="Gene3D" id="1.10.287.210">
    <property type="match status" value="1"/>
</dbReference>
<dbReference type="Pfam" id="PF00429">
    <property type="entry name" value="TLV_coat"/>
    <property type="match status" value="1"/>
</dbReference>
<evidence type="ECO:0000313" key="4">
    <source>
        <dbReference type="EMBL" id="BAM33605.1"/>
    </source>
</evidence>
<dbReference type="SUPFAM" id="SSF58069">
    <property type="entry name" value="Virus ectodomain"/>
    <property type="match status" value="1"/>
</dbReference>
<dbReference type="CDD" id="cd09851">
    <property type="entry name" value="HTLV-1-like_HR1-HR2"/>
    <property type="match status" value="1"/>
</dbReference>
<dbReference type="Bgee" id="ENSFCAG00000043467">
    <property type="expression patterns" value="Expressed in uterus and 10 other cell types or tissues"/>
</dbReference>